<name>A0ACC1Q109_9APHY</name>
<dbReference type="Proteomes" id="UP001144978">
    <property type="component" value="Unassembled WGS sequence"/>
</dbReference>
<evidence type="ECO:0000313" key="2">
    <source>
        <dbReference type="Proteomes" id="UP001144978"/>
    </source>
</evidence>
<accession>A0ACC1Q109</accession>
<organism evidence="1 2">
    <name type="scientific">Trametes sanguinea</name>
    <dbReference type="NCBI Taxonomy" id="158606"/>
    <lineage>
        <taxon>Eukaryota</taxon>
        <taxon>Fungi</taxon>
        <taxon>Dikarya</taxon>
        <taxon>Basidiomycota</taxon>
        <taxon>Agaricomycotina</taxon>
        <taxon>Agaricomycetes</taxon>
        <taxon>Polyporales</taxon>
        <taxon>Polyporaceae</taxon>
        <taxon>Trametes</taxon>
    </lineage>
</organism>
<gene>
    <name evidence="1" type="ORF">NUW54_g3335</name>
</gene>
<evidence type="ECO:0000313" key="1">
    <source>
        <dbReference type="EMBL" id="KAJ3007966.1"/>
    </source>
</evidence>
<protein>
    <submittedName>
        <fullName evidence="1">Uncharacterized protein</fullName>
    </submittedName>
</protein>
<dbReference type="EMBL" id="JANSHE010000693">
    <property type="protein sequence ID" value="KAJ3007966.1"/>
    <property type="molecule type" value="Genomic_DNA"/>
</dbReference>
<sequence>MAATASPYMLWREVVIAVAGSAIKWLRDSMKMVTSAAEVNDLADSVPDTGGVYFVTAFSGLLAPYWDPGAAGLLIGLSSYTTPAHIALATLEANAFQTRAILESMKLDSKKDLKHLKVDSTVTFYSFSNIAVS</sequence>
<proteinExistence type="predicted"/>
<keyword evidence="2" id="KW-1185">Reference proteome</keyword>
<comment type="caution">
    <text evidence="1">The sequence shown here is derived from an EMBL/GenBank/DDBJ whole genome shotgun (WGS) entry which is preliminary data.</text>
</comment>
<reference evidence="1" key="1">
    <citation type="submission" date="2022-08" db="EMBL/GenBank/DDBJ databases">
        <title>Genome Sequence of Pycnoporus sanguineus.</title>
        <authorList>
            <person name="Buettner E."/>
        </authorList>
    </citation>
    <scope>NUCLEOTIDE SEQUENCE</scope>
    <source>
        <strain evidence="1">CG-C14</strain>
    </source>
</reference>